<comment type="subcellular location">
    <subcellularLocation>
        <location evidence="1">Nucleus</location>
    </subcellularLocation>
</comment>
<keyword evidence="1" id="KW-0507">mRNA processing</keyword>
<name>A0A1X2I6Z3_9FUNG</name>
<dbReference type="Pfam" id="PF21144">
    <property type="entry name" value="Aquarius_N_3rd"/>
    <property type="match status" value="1"/>
</dbReference>
<dbReference type="Pfam" id="PF16399">
    <property type="entry name" value="Aquarius_N_1st"/>
    <property type="match status" value="1"/>
</dbReference>
<sequence>MQTTLPLHAAPGEATAHGPRGTTKFRNLTVDDIEADPISQLAKKHYDGIAKPKWDPKLVEDIIEQHLTSSHYDPKKVMLLEFTQYLEKYLWPFFNPETATLNHVLSICLIINEKSRQRVSPWDVFADNPAKFGALFDRVIRLAVPPEAESLDIQVHRIILMFLVLCFQSLENTVIRTECLKLVSIGIWQNLAHEARREHILNEYPALRKLWNNSNKKLNAADEVERAELEFNRNWLHILLVSFIEKIYEIPLENEVDENLIMYCERFLEFLIDLEAQLPTRRFFNTLLDDHQVVVLCNLAPVIHRKEKDVDLIKQLLENLAFYAKFEINDQTGLALTDLDMTEQHSARLIQLQHIVFREYKDIFPDLPLANLGSIEQRTDLLWHLENATVDDLARLCDSLHIRGSPVVKNDIVDKKSLLLESLVDKYQKRVSQIEKVNSSPLYPDEITLFNDTLVQTQFYTGERPLALPKLNLQFLTIHDYLLRNFNLFRLESSYEIRQDIEDVVKRLGPRLTYPERTIEWSGWARMALPIDSFSIVDVRRPELGQEQPSRVTADVSYNVSKYSKAIRTEWDSLRKHDVVFLLTIRPHDDSATPYKEGEDFKKHFGIKYIRGGEIVDVIDRDGHVINEVAKPVPEEKTIQSANATRTLRIALDPNQFKVDMQKHSHGHEDVYDTFNILVRRKPQENNFKAVLETIRDLMQSDLVVPDWLQKVFLGYGDPASAHYSNLPSRIRELNFRDTFLDWNHLKGSLPAKTVEPIPDETAMVPPFILDYKKSESEPTTKQRKKKSKKSMDVDHQESVQVSSYKVPNMGPYPQDIPKRNSVPFTPVQVESIHSGMNHGLTMVVGPPGTGKTDVAVQTIANLYHNHPNQHTLIVTHSNQALNQIFEKLMKLDIDSRHLVRLGHGEEELNTELSFSKFGRVTSFLERRIILLQEVDRLAQSLKIPGEHGSTCETAGYFYNYHVLTRWIPYNEKITTKTDMHLDDIRNEFPFTDFFANAPEPLFNETMTKEEMIEVAEGCFRHLNKLFEELEEVRPFELLRYSTDRANYLITKEAKIIAMTCTHAALKRRELIALKFKYDNVVMEEAAQILEVETFIPLLLQEPEDGQNRLKRVILIGDHHQLPPVVKNLAFQQYGNMEQSLFTRFIRLGVPSLQLDAQGRARSSLAKLYSWRYDQLGDLPNVETNTEFLQANAGFTYDYQFVDVGPYHGQGESEPVPYFYQNLGEAEYIVGLYQFMRLNGYPAEKISILTTYNGQRSLINDVLHRRCAWNPFFGRPAAVTTVDQYQGQQNDYVLLSLVRTKTVGHLRDVRRLIVAMSRARLGLYIFGRRQIFEKCYELKPVFDQLLARPDKLCLQHGENYPTARLLNTHKDETEMDNVEELGNLVFKLSQEQLNEEMVKQQIQNQNEMESQQQLGEEMDQDEQP</sequence>
<feature type="compositionally biased region" description="Basic and acidic residues" evidence="2">
    <location>
        <begin position="771"/>
        <end position="781"/>
    </location>
</feature>
<dbReference type="Pfam" id="PF13087">
    <property type="entry name" value="AAA_12"/>
    <property type="match status" value="1"/>
</dbReference>
<feature type="region of interest" description="Disordered" evidence="2">
    <location>
        <begin position="1"/>
        <end position="21"/>
    </location>
</feature>
<dbReference type="PIRSF" id="PIRSF038901">
    <property type="entry name" value="AQR_cwf11"/>
    <property type="match status" value="1"/>
</dbReference>
<keyword evidence="8" id="KW-0378">Hydrolase</keyword>
<dbReference type="GO" id="GO:0071013">
    <property type="term" value="C:catalytic step 2 spliceosome"/>
    <property type="evidence" value="ECO:0007669"/>
    <property type="project" value="TreeGrafter"/>
</dbReference>
<dbReference type="InterPro" id="IPR047187">
    <property type="entry name" value="SF1_C_Upf1"/>
</dbReference>
<dbReference type="Pfam" id="PF13086">
    <property type="entry name" value="AAA_11"/>
    <property type="match status" value="1"/>
</dbReference>
<comment type="caution">
    <text evidence="8">The sequence shown here is derived from an EMBL/GenBank/DDBJ whole genome shotgun (WGS) entry which is preliminary data.</text>
</comment>
<dbReference type="GO" id="GO:0005684">
    <property type="term" value="C:U2-type spliceosomal complex"/>
    <property type="evidence" value="ECO:0007669"/>
    <property type="project" value="UniProtKB-UniRule"/>
</dbReference>
<feature type="domain" description="RNA helicase aquarius beta-barrel" evidence="6">
    <location>
        <begin position="511"/>
        <end position="681"/>
    </location>
</feature>
<dbReference type="CDD" id="cd18808">
    <property type="entry name" value="SF1_C_Upf1"/>
    <property type="match status" value="1"/>
</dbReference>
<dbReference type="CDD" id="cd17935">
    <property type="entry name" value="EEXXQc_AQR"/>
    <property type="match status" value="1"/>
</dbReference>
<dbReference type="GO" id="GO:0045292">
    <property type="term" value="P:mRNA cis splicing, via spliceosome"/>
    <property type="evidence" value="ECO:0007669"/>
    <property type="project" value="UniProtKB-UniRule"/>
</dbReference>
<evidence type="ECO:0000313" key="8">
    <source>
        <dbReference type="EMBL" id="ORZ10754.1"/>
    </source>
</evidence>
<feature type="domain" description="RNA helicase aquarius insertion" evidence="7">
    <location>
        <begin position="730"/>
        <end position="816"/>
    </location>
</feature>
<organism evidence="8 9">
    <name type="scientific">Absidia repens</name>
    <dbReference type="NCBI Taxonomy" id="90262"/>
    <lineage>
        <taxon>Eukaryota</taxon>
        <taxon>Fungi</taxon>
        <taxon>Fungi incertae sedis</taxon>
        <taxon>Mucoromycota</taxon>
        <taxon>Mucoromycotina</taxon>
        <taxon>Mucoromycetes</taxon>
        <taxon>Mucorales</taxon>
        <taxon>Cunninghamellaceae</taxon>
        <taxon>Absidia</taxon>
    </lineage>
</organism>
<dbReference type="PANTHER" id="PTHR10887:SF5">
    <property type="entry name" value="RNA HELICASE AQUARIUS"/>
    <property type="match status" value="1"/>
</dbReference>
<dbReference type="GO" id="GO:0004386">
    <property type="term" value="F:helicase activity"/>
    <property type="evidence" value="ECO:0007669"/>
    <property type="project" value="InterPro"/>
</dbReference>
<evidence type="ECO:0000313" key="9">
    <source>
        <dbReference type="Proteomes" id="UP000193560"/>
    </source>
</evidence>
<feature type="region of interest" description="Disordered" evidence="2">
    <location>
        <begin position="1400"/>
        <end position="1424"/>
    </location>
</feature>
<dbReference type="InterPro" id="IPR032174">
    <property type="entry name" value="Aquarius_N"/>
</dbReference>
<evidence type="ECO:0000259" key="4">
    <source>
        <dbReference type="Pfam" id="PF13087"/>
    </source>
</evidence>
<protein>
    <recommendedName>
        <fullName evidence="1">Pre-mRNA-splicing factor</fullName>
    </recommendedName>
</protein>
<accession>A0A1X2I6Z3</accession>
<keyword evidence="9" id="KW-1185">Reference proteome</keyword>
<dbReference type="InterPro" id="IPR027417">
    <property type="entry name" value="P-loop_NTPase"/>
</dbReference>
<comment type="subunit">
    <text evidence="1">Belongs to the 40S cdc5-associated complex (or cwf complex), a spliceosome sub-complex reminiscent of a late-stage spliceosome.</text>
</comment>
<dbReference type="PANTHER" id="PTHR10887">
    <property type="entry name" value="DNA2/NAM7 HELICASE FAMILY"/>
    <property type="match status" value="1"/>
</dbReference>
<dbReference type="EMBL" id="MCGE01000023">
    <property type="protein sequence ID" value="ORZ10754.1"/>
    <property type="molecule type" value="Genomic_DNA"/>
</dbReference>
<dbReference type="OrthoDB" id="1879at2759"/>
<dbReference type="InterPro" id="IPR048966">
    <property type="entry name" value="Aquarius_b-barrel"/>
</dbReference>
<gene>
    <name evidence="8" type="ORF">BCR42DRAFT_380381</name>
</gene>
<comment type="function">
    <text evidence="1">Involved in mRNA splicing where it associates with cdc5 and the other cwf proteins as part of the spliceosome.</text>
</comment>
<evidence type="ECO:0000259" key="5">
    <source>
        <dbReference type="Pfam" id="PF16399"/>
    </source>
</evidence>
<reference evidence="8 9" key="1">
    <citation type="submission" date="2016-07" db="EMBL/GenBank/DDBJ databases">
        <title>Pervasive Adenine N6-methylation of Active Genes in Fungi.</title>
        <authorList>
            <consortium name="DOE Joint Genome Institute"/>
            <person name="Mondo S.J."/>
            <person name="Dannebaum R.O."/>
            <person name="Kuo R.C."/>
            <person name="Labutti K."/>
            <person name="Haridas S."/>
            <person name="Kuo A."/>
            <person name="Salamov A."/>
            <person name="Ahrendt S.R."/>
            <person name="Lipzen A."/>
            <person name="Sullivan W."/>
            <person name="Andreopoulos W.B."/>
            <person name="Clum A."/>
            <person name="Lindquist E."/>
            <person name="Daum C."/>
            <person name="Ramamoorthy G.K."/>
            <person name="Gryganskyi A."/>
            <person name="Culley D."/>
            <person name="Magnuson J.K."/>
            <person name="James T.Y."/>
            <person name="O'Malley M.A."/>
            <person name="Stajich J.E."/>
            <person name="Spatafora J.W."/>
            <person name="Visel A."/>
            <person name="Grigoriev I.V."/>
        </authorList>
    </citation>
    <scope>NUCLEOTIDE SEQUENCE [LARGE SCALE GENOMIC DNA]</scope>
    <source>
        <strain evidence="8 9">NRRL 1336</strain>
    </source>
</reference>
<dbReference type="Proteomes" id="UP000193560">
    <property type="component" value="Unassembled WGS sequence"/>
</dbReference>
<evidence type="ECO:0000256" key="1">
    <source>
        <dbReference type="PIRNR" id="PIRNR038901"/>
    </source>
</evidence>
<feature type="domain" description="RNA helicase aquarius N-terminal" evidence="5">
    <location>
        <begin position="38"/>
        <end position="430"/>
    </location>
</feature>
<evidence type="ECO:0000259" key="3">
    <source>
        <dbReference type="Pfam" id="PF13086"/>
    </source>
</evidence>
<keyword evidence="1" id="KW-0539">Nucleus</keyword>
<feature type="region of interest" description="Disordered" evidence="2">
    <location>
        <begin position="770"/>
        <end position="801"/>
    </location>
</feature>
<keyword evidence="1" id="KW-0508">mRNA splicing</keyword>
<dbReference type="Gene3D" id="3.40.50.300">
    <property type="entry name" value="P-loop containing nucleotide triphosphate hydrolases"/>
    <property type="match status" value="2"/>
</dbReference>
<evidence type="ECO:0000259" key="7">
    <source>
        <dbReference type="Pfam" id="PF21144"/>
    </source>
</evidence>
<feature type="domain" description="DNA2/NAM7 helicase helicase" evidence="3">
    <location>
        <begin position="829"/>
        <end position="1127"/>
    </location>
</feature>
<dbReference type="InterPro" id="IPR045055">
    <property type="entry name" value="DNA2/NAM7-like"/>
</dbReference>
<proteinExistence type="inferred from homology"/>
<dbReference type="Pfam" id="PF21143">
    <property type="entry name" value="Aquarius_N_2nd"/>
    <property type="match status" value="1"/>
</dbReference>
<dbReference type="SUPFAM" id="SSF52540">
    <property type="entry name" value="P-loop containing nucleoside triphosphate hydrolases"/>
    <property type="match status" value="1"/>
</dbReference>
<evidence type="ECO:0000256" key="2">
    <source>
        <dbReference type="SAM" id="MobiDB-lite"/>
    </source>
</evidence>
<feature type="domain" description="DNA2/NAM7 helicase-like C-terminal" evidence="4">
    <location>
        <begin position="1137"/>
        <end position="1329"/>
    </location>
</feature>
<dbReference type="GO" id="GO:0016787">
    <property type="term" value="F:hydrolase activity"/>
    <property type="evidence" value="ECO:0007669"/>
    <property type="project" value="UniProtKB-KW"/>
</dbReference>
<feature type="compositionally biased region" description="Polar residues" evidence="2">
    <location>
        <begin position="1400"/>
        <end position="1414"/>
    </location>
</feature>
<dbReference type="InterPro" id="IPR041679">
    <property type="entry name" value="DNA2/NAM7-like_C"/>
</dbReference>
<dbReference type="InterPro" id="IPR048967">
    <property type="entry name" value="Aquarius_insert"/>
</dbReference>
<evidence type="ECO:0000259" key="6">
    <source>
        <dbReference type="Pfam" id="PF21143"/>
    </source>
</evidence>
<dbReference type="InterPro" id="IPR026300">
    <property type="entry name" value="CWF11_fam"/>
</dbReference>
<dbReference type="STRING" id="90262.A0A1X2I6Z3"/>
<comment type="similarity">
    <text evidence="1">Belongs to the CWF11 family.</text>
</comment>
<dbReference type="FunFam" id="3.40.50.300:FF:000507">
    <property type="entry name" value="Pre-mRNA-splicing factor"/>
    <property type="match status" value="1"/>
</dbReference>
<dbReference type="GO" id="GO:0003729">
    <property type="term" value="F:mRNA binding"/>
    <property type="evidence" value="ECO:0007669"/>
    <property type="project" value="TreeGrafter"/>
</dbReference>
<dbReference type="InterPro" id="IPR041677">
    <property type="entry name" value="DNA2/NAM7_AAA_11"/>
</dbReference>